<evidence type="ECO:0000313" key="2">
    <source>
        <dbReference type="EMBL" id="EFH89847.1"/>
    </source>
</evidence>
<dbReference type="RefSeq" id="WP_007906745.1">
    <property type="nucleotide sequence ID" value="NZ_ADVG01000001.1"/>
</dbReference>
<evidence type="ECO:0000313" key="3">
    <source>
        <dbReference type="Proteomes" id="UP000004508"/>
    </source>
</evidence>
<evidence type="ECO:0000256" key="1">
    <source>
        <dbReference type="SAM" id="MobiDB-lite"/>
    </source>
</evidence>
<organism evidence="2 3">
    <name type="scientific">Ktedonobacter racemifer DSM 44963</name>
    <dbReference type="NCBI Taxonomy" id="485913"/>
    <lineage>
        <taxon>Bacteria</taxon>
        <taxon>Bacillati</taxon>
        <taxon>Chloroflexota</taxon>
        <taxon>Ktedonobacteria</taxon>
        <taxon>Ktedonobacterales</taxon>
        <taxon>Ktedonobacteraceae</taxon>
        <taxon>Ktedonobacter</taxon>
    </lineage>
</organism>
<reference evidence="2 3" key="1">
    <citation type="journal article" date="2011" name="Stand. Genomic Sci.">
        <title>Non-contiguous finished genome sequence and contextual data of the filamentous soil bacterium Ktedonobacter racemifer type strain (SOSP1-21).</title>
        <authorList>
            <person name="Chang Y.J."/>
            <person name="Land M."/>
            <person name="Hauser L."/>
            <person name="Chertkov O."/>
            <person name="Del Rio T.G."/>
            <person name="Nolan M."/>
            <person name="Copeland A."/>
            <person name="Tice H."/>
            <person name="Cheng J.F."/>
            <person name="Lucas S."/>
            <person name="Han C."/>
            <person name="Goodwin L."/>
            <person name="Pitluck S."/>
            <person name="Ivanova N."/>
            <person name="Ovchinikova G."/>
            <person name="Pati A."/>
            <person name="Chen A."/>
            <person name="Palaniappan K."/>
            <person name="Mavromatis K."/>
            <person name="Liolios K."/>
            <person name="Brettin T."/>
            <person name="Fiebig A."/>
            <person name="Rohde M."/>
            <person name="Abt B."/>
            <person name="Goker M."/>
            <person name="Detter J.C."/>
            <person name="Woyke T."/>
            <person name="Bristow J."/>
            <person name="Eisen J.A."/>
            <person name="Markowitz V."/>
            <person name="Hugenholtz P."/>
            <person name="Kyrpides N.C."/>
            <person name="Klenk H.P."/>
            <person name="Lapidus A."/>
        </authorList>
    </citation>
    <scope>NUCLEOTIDE SEQUENCE [LARGE SCALE GENOMIC DNA]</scope>
    <source>
        <strain evidence="3">DSM 44963</strain>
    </source>
</reference>
<dbReference type="AlphaFoldDB" id="D6TBR5"/>
<accession>D6TBR5</accession>
<keyword evidence="3" id="KW-1185">Reference proteome</keyword>
<feature type="region of interest" description="Disordered" evidence="1">
    <location>
        <begin position="1"/>
        <end position="30"/>
    </location>
</feature>
<comment type="caution">
    <text evidence="2">The sequence shown here is derived from an EMBL/GenBank/DDBJ whole genome shotgun (WGS) entry which is preliminary data.</text>
</comment>
<dbReference type="EMBL" id="ADVG01000001">
    <property type="protein sequence ID" value="EFH89847.1"/>
    <property type="molecule type" value="Genomic_DNA"/>
</dbReference>
<dbReference type="InParanoid" id="D6TBR5"/>
<sequence length="65" mass="7310">MTSQQDPPDALAQRSPRERNKPGGDTSVNTIWEREEKAVFVTAGMGYTRARGLAYTWGKGERVQR</sequence>
<proteinExistence type="predicted"/>
<gene>
    <name evidence="2" type="ORF">Krac_11429</name>
</gene>
<name>D6TBR5_KTERA</name>
<dbReference type="Proteomes" id="UP000004508">
    <property type="component" value="Unassembled WGS sequence"/>
</dbReference>
<protein>
    <submittedName>
        <fullName evidence="2">Uncharacterized protein</fullName>
    </submittedName>
</protein>